<sequence>MPKTYRNRELNEQPNEGRSGTVVCKLCSEPGHNKRTCKIKKREKQKQRVKNHSKMRKVKRNRDLEQEILKCFKRSSGSYSVERSSGSCSVDRIVSLVTEVRHPPQLEDQTSFPPLGTSSEREEKRE</sequence>
<name>A0AAD9XC15_9ROSI</name>
<evidence type="ECO:0000313" key="2">
    <source>
        <dbReference type="EMBL" id="KAK2656527.1"/>
    </source>
</evidence>
<dbReference type="Proteomes" id="UP001280121">
    <property type="component" value="Unassembled WGS sequence"/>
</dbReference>
<dbReference type="SUPFAM" id="SSF57756">
    <property type="entry name" value="Retrovirus zinc finger-like domains"/>
    <property type="match status" value="1"/>
</dbReference>
<comment type="caution">
    <text evidence="2">The sequence shown here is derived from an EMBL/GenBank/DDBJ whole genome shotgun (WGS) entry which is preliminary data.</text>
</comment>
<feature type="compositionally biased region" description="Basic residues" evidence="1">
    <location>
        <begin position="37"/>
        <end position="60"/>
    </location>
</feature>
<dbReference type="EMBL" id="JANJYI010000003">
    <property type="protein sequence ID" value="KAK2656527.1"/>
    <property type="molecule type" value="Genomic_DNA"/>
</dbReference>
<dbReference type="InterPro" id="IPR036875">
    <property type="entry name" value="Znf_CCHC_sf"/>
</dbReference>
<dbReference type="GO" id="GO:0008270">
    <property type="term" value="F:zinc ion binding"/>
    <property type="evidence" value="ECO:0007669"/>
    <property type="project" value="InterPro"/>
</dbReference>
<dbReference type="AlphaFoldDB" id="A0AAD9XC15"/>
<keyword evidence="3" id="KW-1185">Reference proteome</keyword>
<accession>A0AAD9XC15</accession>
<protein>
    <recommendedName>
        <fullName evidence="4">CCHC-type domain-containing protein</fullName>
    </recommendedName>
</protein>
<reference evidence="2" key="1">
    <citation type="journal article" date="2023" name="Plant J.">
        <title>Genome sequences and population genomics provide insights into the demographic history, inbreeding, and mutation load of two 'living fossil' tree species of Dipteronia.</title>
        <authorList>
            <person name="Feng Y."/>
            <person name="Comes H.P."/>
            <person name="Chen J."/>
            <person name="Zhu S."/>
            <person name="Lu R."/>
            <person name="Zhang X."/>
            <person name="Li P."/>
            <person name="Qiu J."/>
            <person name="Olsen K.M."/>
            <person name="Qiu Y."/>
        </authorList>
    </citation>
    <scope>NUCLEOTIDE SEQUENCE</scope>
    <source>
        <strain evidence="2">KIB01</strain>
    </source>
</reference>
<feature type="region of interest" description="Disordered" evidence="1">
    <location>
        <begin position="99"/>
        <end position="126"/>
    </location>
</feature>
<proteinExistence type="predicted"/>
<feature type="compositionally biased region" description="Polar residues" evidence="1">
    <location>
        <begin position="107"/>
        <end position="118"/>
    </location>
</feature>
<evidence type="ECO:0000256" key="1">
    <source>
        <dbReference type="SAM" id="MobiDB-lite"/>
    </source>
</evidence>
<feature type="region of interest" description="Disordered" evidence="1">
    <location>
        <begin position="37"/>
        <end position="61"/>
    </location>
</feature>
<evidence type="ECO:0008006" key="4">
    <source>
        <dbReference type="Google" id="ProtNLM"/>
    </source>
</evidence>
<organism evidence="2 3">
    <name type="scientific">Dipteronia dyeriana</name>
    <dbReference type="NCBI Taxonomy" id="168575"/>
    <lineage>
        <taxon>Eukaryota</taxon>
        <taxon>Viridiplantae</taxon>
        <taxon>Streptophyta</taxon>
        <taxon>Embryophyta</taxon>
        <taxon>Tracheophyta</taxon>
        <taxon>Spermatophyta</taxon>
        <taxon>Magnoliopsida</taxon>
        <taxon>eudicotyledons</taxon>
        <taxon>Gunneridae</taxon>
        <taxon>Pentapetalae</taxon>
        <taxon>rosids</taxon>
        <taxon>malvids</taxon>
        <taxon>Sapindales</taxon>
        <taxon>Sapindaceae</taxon>
        <taxon>Hippocastanoideae</taxon>
        <taxon>Acereae</taxon>
        <taxon>Dipteronia</taxon>
    </lineage>
</organism>
<dbReference type="GO" id="GO:0003676">
    <property type="term" value="F:nucleic acid binding"/>
    <property type="evidence" value="ECO:0007669"/>
    <property type="project" value="InterPro"/>
</dbReference>
<evidence type="ECO:0000313" key="3">
    <source>
        <dbReference type="Proteomes" id="UP001280121"/>
    </source>
</evidence>
<gene>
    <name evidence="2" type="ORF">Ddye_009579</name>
</gene>